<dbReference type="Pfam" id="PF18759">
    <property type="entry name" value="Plavaka"/>
    <property type="match status" value="1"/>
</dbReference>
<reference evidence="2" key="1">
    <citation type="submission" date="2020-11" db="EMBL/GenBank/DDBJ databases">
        <authorList>
            <consortium name="DOE Joint Genome Institute"/>
            <person name="Ahrendt S."/>
            <person name="Riley R."/>
            <person name="Andreopoulos W."/>
            <person name="LaButti K."/>
            <person name="Pangilinan J."/>
            <person name="Ruiz-duenas F.J."/>
            <person name="Barrasa J.M."/>
            <person name="Sanchez-Garcia M."/>
            <person name="Camarero S."/>
            <person name="Miyauchi S."/>
            <person name="Serrano A."/>
            <person name="Linde D."/>
            <person name="Babiker R."/>
            <person name="Drula E."/>
            <person name="Ayuso-Fernandez I."/>
            <person name="Pacheco R."/>
            <person name="Padilla G."/>
            <person name="Ferreira P."/>
            <person name="Barriuso J."/>
            <person name="Kellner H."/>
            <person name="Castanera R."/>
            <person name="Alfaro M."/>
            <person name="Ramirez L."/>
            <person name="Pisabarro A.G."/>
            <person name="Kuo A."/>
            <person name="Tritt A."/>
            <person name="Lipzen A."/>
            <person name="He G."/>
            <person name="Yan M."/>
            <person name="Ng V."/>
            <person name="Cullen D."/>
            <person name="Martin F."/>
            <person name="Rosso M.-N."/>
            <person name="Henrissat B."/>
            <person name="Hibbett D."/>
            <person name="Martinez A.T."/>
            <person name="Grigoriev I.V."/>
        </authorList>
    </citation>
    <scope>NUCLEOTIDE SEQUENCE</scope>
    <source>
        <strain evidence="2">AH 44721</strain>
    </source>
</reference>
<protein>
    <submittedName>
        <fullName evidence="2">Uncharacterized protein</fullName>
    </submittedName>
</protein>
<dbReference type="AlphaFoldDB" id="A0A9P5N7V1"/>
<proteinExistence type="predicted"/>
<feature type="region of interest" description="Disordered" evidence="1">
    <location>
        <begin position="67"/>
        <end position="116"/>
    </location>
</feature>
<accession>A0A9P5N7V1</accession>
<dbReference type="EMBL" id="JADNYJ010000557">
    <property type="protein sequence ID" value="KAF8868755.1"/>
    <property type="molecule type" value="Genomic_DNA"/>
</dbReference>
<evidence type="ECO:0000313" key="2">
    <source>
        <dbReference type="EMBL" id="KAF8868755.1"/>
    </source>
</evidence>
<evidence type="ECO:0000256" key="1">
    <source>
        <dbReference type="SAM" id="MobiDB-lite"/>
    </source>
</evidence>
<dbReference type="Proteomes" id="UP000724874">
    <property type="component" value="Unassembled WGS sequence"/>
</dbReference>
<sequence>MQATSSPVYRGPYTIEDYDDWFKRKFNKYPSALPSEIVKSKDEFKHQVNEFAPDNGKVLLLKMMTRPSEDKGDYDPEQDPNMDIDFGPYEDNFDFLPQEPEEPEDGIAGPGPQTAANQILQEPPKYIPVQVDQDGDTLMDDAGAPNLFAPFASELDWRVAQWAVKDGPSHNAFNRLLEIPGVVENLGLSYHNIRGLHQKLDTMPEKAGEWKTQNIVFKYKPEQSFMLRYRDPLEAVKSLWRDPQLSPEMVFASCKVFSDNMLETRIFSEMWTAKWWHVLQHLLPGGATLTPIIITTDKTQLTQFSGNKAAYPVYLTIGNIPKATRRKPSKHACILIAYLSVQKIDCSRINDQEHHSLVQPGTNGVKMTSSDGAVRCVHPILTCYVADYPEQCLVACTKYGTCPKCKASAKDLQNPTPAPNRTESWTNSIIQEAKDQANLSPRKFHAYCMSHDVAGSVYKPFWEGFPLCDIHHSITPDVLHQLYQGVFKHLVSWCQRILSLQELDHHIRALPPTYGLRPFKNGIFALSQISGMERKNMAKILLGCLVGCMPSQGIAAITALLDFIYIAQYPAHNSVTLGYLRDALNRFHQNCQYFITTSVHDDFNIPKFHSLLHYIESIELFGTTDNYNTEMFERLHIDFAKHGWRASNQCDEFLK</sequence>
<gene>
    <name evidence="2" type="ORF">CPB84DRAFT_1755779</name>
</gene>
<keyword evidence="3" id="KW-1185">Reference proteome</keyword>
<name>A0A9P5N7V1_GYMJU</name>
<dbReference type="InterPro" id="IPR041078">
    <property type="entry name" value="Plavaka"/>
</dbReference>
<dbReference type="OrthoDB" id="2418900at2759"/>
<organism evidence="2 3">
    <name type="scientific">Gymnopilus junonius</name>
    <name type="common">Spectacular rustgill mushroom</name>
    <name type="synonym">Gymnopilus spectabilis subsp. junonius</name>
    <dbReference type="NCBI Taxonomy" id="109634"/>
    <lineage>
        <taxon>Eukaryota</taxon>
        <taxon>Fungi</taxon>
        <taxon>Dikarya</taxon>
        <taxon>Basidiomycota</taxon>
        <taxon>Agaricomycotina</taxon>
        <taxon>Agaricomycetes</taxon>
        <taxon>Agaricomycetidae</taxon>
        <taxon>Agaricales</taxon>
        <taxon>Agaricineae</taxon>
        <taxon>Hymenogastraceae</taxon>
        <taxon>Gymnopilus</taxon>
    </lineage>
</organism>
<comment type="caution">
    <text evidence="2">The sequence shown here is derived from an EMBL/GenBank/DDBJ whole genome shotgun (WGS) entry which is preliminary data.</text>
</comment>
<evidence type="ECO:0000313" key="3">
    <source>
        <dbReference type="Proteomes" id="UP000724874"/>
    </source>
</evidence>